<proteinExistence type="predicted"/>
<comment type="caution">
    <text evidence="2">The sequence shown here is derived from an EMBL/GenBank/DDBJ whole genome shotgun (WGS) entry which is preliminary data.</text>
</comment>
<dbReference type="Proteomes" id="UP000468388">
    <property type="component" value="Unassembled WGS sequence"/>
</dbReference>
<feature type="chain" id="PRO_5027091426" evidence="1">
    <location>
        <begin position="24"/>
        <end position="224"/>
    </location>
</feature>
<dbReference type="OrthoDB" id="675324at2"/>
<gene>
    <name evidence="2" type="ORF">GO495_13435</name>
</gene>
<reference evidence="2 3" key="1">
    <citation type="submission" date="2019-12" db="EMBL/GenBank/DDBJ databases">
        <title>The draft genomic sequence of strain Chitinophaga oryziterrae JCM 16595.</title>
        <authorList>
            <person name="Zhang X."/>
        </authorList>
    </citation>
    <scope>NUCLEOTIDE SEQUENCE [LARGE SCALE GENOMIC DNA]</scope>
    <source>
        <strain evidence="2 3">JCM 16595</strain>
    </source>
</reference>
<dbReference type="EMBL" id="WRXO01000003">
    <property type="protein sequence ID" value="MVT41589.1"/>
    <property type="molecule type" value="Genomic_DNA"/>
</dbReference>
<dbReference type="AlphaFoldDB" id="A0A6N8JBD9"/>
<protein>
    <submittedName>
        <fullName evidence="2">Uncharacterized protein</fullName>
    </submittedName>
</protein>
<accession>A0A6N8JBD9</accession>
<keyword evidence="3" id="KW-1185">Reference proteome</keyword>
<feature type="signal peptide" evidence="1">
    <location>
        <begin position="1"/>
        <end position="23"/>
    </location>
</feature>
<evidence type="ECO:0000313" key="3">
    <source>
        <dbReference type="Proteomes" id="UP000468388"/>
    </source>
</evidence>
<dbReference type="RefSeq" id="WP_157300228.1">
    <property type="nucleotide sequence ID" value="NZ_BAAAZB010000025.1"/>
</dbReference>
<evidence type="ECO:0000313" key="2">
    <source>
        <dbReference type="EMBL" id="MVT41589.1"/>
    </source>
</evidence>
<evidence type="ECO:0000256" key="1">
    <source>
        <dbReference type="SAM" id="SignalP"/>
    </source>
</evidence>
<organism evidence="2 3">
    <name type="scientific">Chitinophaga oryziterrae</name>
    <dbReference type="NCBI Taxonomy" id="1031224"/>
    <lineage>
        <taxon>Bacteria</taxon>
        <taxon>Pseudomonadati</taxon>
        <taxon>Bacteroidota</taxon>
        <taxon>Chitinophagia</taxon>
        <taxon>Chitinophagales</taxon>
        <taxon>Chitinophagaceae</taxon>
        <taxon>Chitinophaga</taxon>
    </lineage>
</organism>
<keyword evidence="1" id="KW-0732">Signal</keyword>
<sequence length="224" mass="25194">MKQKTKKIFLLFIIGLISTITFAQDSISKIHPSTPMPVELDAGNNRFGVQFLVNKHFPNSKHFNILALTSFASDYKNNLSNLDFISNTQVSYDIWKGFGLAIGTSVNAKTGFVSVAALEYVFANKQILFVITPNIHISDSYNLEGLTVLEYKPAISKTIHLYSRFQALYNHNTKGDFHERSYIQLKLGLGINSYQLGLASIFDFYGPDKTLKANYGVFVRANFN</sequence>
<name>A0A6N8JBD9_9BACT</name>